<dbReference type="AlphaFoldDB" id="T0ZSP9"/>
<name>T0ZSP9_9ZZZZ</name>
<keyword evidence="3" id="KW-0560">Oxidoreductase</keyword>
<dbReference type="InterPro" id="IPR004099">
    <property type="entry name" value="Pyr_nucl-diS_OxRdtase_dimer"/>
</dbReference>
<dbReference type="PANTHER" id="PTHR22912:SF151">
    <property type="entry name" value="DIHYDROLIPOYL DEHYDROGENASE, MITOCHONDRIAL"/>
    <property type="match status" value="1"/>
</dbReference>
<dbReference type="GO" id="GO:0006103">
    <property type="term" value="P:2-oxoglutarate metabolic process"/>
    <property type="evidence" value="ECO:0007669"/>
    <property type="project" value="TreeGrafter"/>
</dbReference>
<dbReference type="GO" id="GO:0050660">
    <property type="term" value="F:flavin adenine dinucleotide binding"/>
    <property type="evidence" value="ECO:0007669"/>
    <property type="project" value="TreeGrafter"/>
</dbReference>
<reference evidence="3" key="1">
    <citation type="submission" date="2013-08" db="EMBL/GenBank/DDBJ databases">
        <authorList>
            <person name="Mendez C."/>
            <person name="Richter M."/>
            <person name="Ferrer M."/>
            <person name="Sanchez J."/>
        </authorList>
    </citation>
    <scope>NUCLEOTIDE SEQUENCE</scope>
</reference>
<sequence>MEQTQGFAKIVAAKDDDEILGVHIIGPMAGELIAEAVLAMEY</sequence>
<proteinExistence type="predicted"/>
<dbReference type="GO" id="GO:0004148">
    <property type="term" value="F:dihydrolipoyl dehydrogenase (NADH) activity"/>
    <property type="evidence" value="ECO:0007669"/>
    <property type="project" value="TreeGrafter"/>
</dbReference>
<dbReference type="GO" id="GO:0045252">
    <property type="term" value="C:oxoglutarate dehydrogenase complex"/>
    <property type="evidence" value="ECO:0007669"/>
    <property type="project" value="TreeGrafter"/>
</dbReference>
<dbReference type="InterPro" id="IPR050151">
    <property type="entry name" value="Class-I_Pyr_Nuc-Dis_Oxidored"/>
</dbReference>
<dbReference type="EMBL" id="AUZX01010484">
    <property type="protein sequence ID" value="EQD47557.1"/>
    <property type="molecule type" value="Genomic_DNA"/>
</dbReference>
<feature type="domain" description="Pyridine nucleotide-disulphide oxidoreductase dimerisation" evidence="2">
    <location>
        <begin position="2"/>
        <end position="41"/>
    </location>
</feature>
<dbReference type="EC" id="1.-.-.-" evidence="3"/>
<keyword evidence="1" id="KW-0520">NAD</keyword>
<protein>
    <submittedName>
        <fullName evidence="3">Pyridine nucleotide-disulfide oxidoreductase, dimerization domain protein</fullName>
        <ecNumber evidence="3">1.-.-.-</ecNumber>
    </submittedName>
</protein>
<accession>T0ZSP9</accession>
<comment type="caution">
    <text evidence="3">The sequence shown here is derived from an EMBL/GenBank/DDBJ whole genome shotgun (WGS) entry which is preliminary data.</text>
</comment>
<evidence type="ECO:0000313" key="3">
    <source>
        <dbReference type="EMBL" id="EQD47557.1"/>
    </source>
</evidence>
<evidence type="ECO:0000259" key="2">
    <source>
        <dbReference type="Pfam" id="PF02852"/>
    </source>
</evidence>
<dbReference type="InterPro" id="IPR016156">
    <property type="entry name" value="FAD/NAD-linked_Rdtase_dimer_sf"/>
</dbReference>
<dbReference type="GO" id="GO:0005739">
    <property type="term" value="C:mitochondrion"/>
    <property type="evidence" value="ECO:0007669"/>
    <property type="project" value="TreeGrafter"/>
</dbReference>
<reference evidence="3" key="2">
    <citation type="journal article" date="2014" name="ISME J.">
        <title>Microbial stratification in low pH oxic and suboxic macroscopic growths along an acid mine drainage.</title>
        <authorList>
            <person name="Mendez-Garcia C."/>
            <person name="Mesa V."/>
            <person name="Sprenger R.R."/>
            <person name="Richter M."/>
            <person name="Diez M.S."/>
            <person name="Solano J."/>
            <person name="Bargiela R."/>
            <person name="Golyshina O.V."/>
            <person name="Manteca A."/>
            <person name="Ramos J.L."/>
            <person name="Gallego J.R."/>
            <person name="Llorente I."/>
            <person name="Martins Dos Santos V.A."/>
            <person name="Jensen O.N."/>
            <person name="Pelaez A.I."/>
            <person name="Sanchez J."/>
            <person name="Ferrer M."/>
        </authorList>
    </citation>
    <scope>NUCLEOTIDE SEQUENCE</scope>
</reference>
<dbReference type="Pfam" id="PF02852">
    <property type="entry name" value="Pyr_redox_dim"/>
    <property type="match status" value="1"/>
</dbReference>
<dbReference type="PANTHER" id="PTHR22912">
    <property type="entry name" value="DISULFIDE OXIDOREDUCTASE"/>
    <property type="match status" value="1"/>
</dbReference>
<dbReference type="SUPFAM" id="SSF55424">
    <property type="entry name" value="FAD/NAD-linked reductases, dimerisation (C-terminal) domain"/>
    <property type="match status" value="1"/>
</dbReference>
<evidence type="ECO:0000256" key="1">
    <source>
        <dbReference type="ARBA" id="ARBA00023027"/>
    </source>
</evidence>
<dbReference type="Gene3D" id="3.30.390.30">
    <property type="match status" value="1"/>
</dbReference>
<feature type="non-terminal residue" evidence="3">
    <location>
        <position position="42"/>
    </location>
</feature>
<gene>
    <name evidence="3" type="ORF">B1A_14288</name>
</gene>
<organism evidence="3">
    <name type="scientific">mine drainage metagenome</name>
    <dbReference type="NCBI Taxonomy" id="410659"/>
    <lineage>
        <taxon>unclassified sequences</taxon>
        <taxon>metagenomes</taxon>
        <taxon>ecological metagenomes</taxon>
    </lineage>
</organism>